<keyword evidence="2" id="KW-1185">Reference proteome</keyword>
<dbReference type="AlphaFoldDB" id="A0A915Q5F9"/>
<accession>A0A915Q5F9</accession>
<feature type="transmembrane region" description="Helical" evidence="1">
    <location>
        <begin position="44"/>
        <end position="65"/>
    </location>
</feature>
<organism evidence="2 3">
    <name type="scientific">Setaria digitata</name>
    <dbReference type="NCBI Taxonomy" id="48799"/>
    <lineage>
        <taxon>Eukaryota</taxon>
        <taxon>Metazoa</taxon>
        <taxon>Ecdysozoa</taxon>
        <taxon>Nematoda</taxon>
        <taxon>Chromadorea</taxon>
        <taxon>Rhabditida</taxon>
        <taxon>Spirurina</taxon>
        <taxon>Spiruromorpha</taxon>
        <taxon>Filarioidea</taxon>
        <taxon>Setariidae</taxon>
        <taxon>Setaria</taxon>
    </lineage>
</organism>
<dbReference type="WBParaSite" id="sdigi.contig8.g951.t1">
    <property type="protein sequence ID" value="sdigi.contig8.g951.t1"/>
    <property type="gene ID" value="sdigi.contig8.g951"/>
</dbReference>
<sequence length="157" mass="18059">MNLWSSTSYMGTGHRALFIWLLLLLSLVFLVVYLDDGLDGEPSIFFVMLAFFDILSFSTTVVRIMRHYQICGVGRRQYDMNSPYPVTAYIYPLEKRTSVVVFEYFQTKIFSITGIQSYFRSAAVHSIKIWHYPNILASSASLVVSVRLDHRTNSSFS</sequence>
<dbReference type="Proteomes" id="UP000887581">
    <property type="component" value="Unplaced"/>
</dbReference>
<proteinExistence type="predicted"/>
<keyword evidence="1" id="KW-0812">Transmembrane</keyword>
<evidence type="ECO:0000313" key="3">
    <source>
        <dbReference type="WBParaSite" id="sdigi.contig8.g951.t1"/>
    </source>
</evidence>
<evidence type="ECO:0000313" key="2">
    <source>
        <dbReference type="Proteomes" id="UP000887581"/>
    </source>
</evidence>
<keyword evidence="1" id="KW-1133">Transmembrane helix</keyword>
<name>A0A915Q5F9_9BILA</name>
<evidence type="ECO:0000256" key="1">
    <source>
        <dbReference type="SAM" id="Phobius"/>
    </source>
</evidence>
<keyword evidence="1" id="KW-0472">Membrane</keyword>
<protein>
    <submittedName>
        <fullName evidence="3">Uncharacterized protein</fullName>
    </submittedName>
</protein>
<reference evidence="3" key="1">
    <citation type="submission" date="2022-11" db="UniProtKB">
        <authorList>
            <consortium name="WormBaseParasite"/>
        </authorList>
    </citation>
    <scope>IDENTIFICATION</scope>
</reference>